<protein>
    <submittedName>
        <fullName evidence="6">TetR/AcrR family transcriptional regulator</fullName>
    </submittedName>
</protein>
<dbReference type="GO" id="GO:0003700">
    <property type="term" value="F:DNA-binding transcription factor activity"/>
    <property type="evidence" value="ECO:0007669"/>
    <property type="project" value="TreeGrafter"/>
</dbReference>
<organism evidence="6 7">
    <name type="scientific">Peribacillus cavernae</name>
    <dbReference type="NCBI Taxonomy" id="1674310"/>
    <lineage>
        <taxon>Bacteria</taxon>
        <taxon>Bacillati</taxon>
        <taxon>Bacillota</taxon>
        <taxon>Bacilli</taxon>
        <taxon>Bacillales</taxon>
        <taxon>Bacillaceae</taxon>
        <taxon>Peribacillus</taxon>
    </lineage>
</organism>
<dbReference type="SUPFAM" id="SSF46689">
    <property type="entry name" value="Homeodomain-like"/>
    <property type="match status" value="1"/>
</dbReference>
<evidence type="ECO:0000259" key="5">
    <source>
        <dbReference type="PROSITE" id="PS50977"/>
    </source>
</evidence>
<dbReference type="EMBL" id="RYZZ01000007">
    <property type="protein sequence ID" value="RUQ30165.1"/>
    <property type="molecule type" value="Genomic_DNA"/>
</dbReference>
<dbReference type="PROSITE" id="PS50977">
    <property type="entry name" value="HTH_TETR_2"/>
    <property type="match status" value="1"/>
</dbReference>
<dbReference type="InterPro" id="IPR009057">
    <property type="entry name" value="Homeodomain-like_sf"/>
</dbReference>
<proteinExistence type="predicted"/>
<gene>
    <name evidence="6" type="ORF">ELQ35_07400</name>
</gene>
<dbReference type="Proteomes" id="UP000267430">
    <property type="component" value="Unassembled WGS sequence"/>
</dbReference>
<name>A0A433HPB2_9BACI</name>
<dbReference type="PANTHER" id="PTHR30055">
    <property type="entry name" value="HTH-TYPE TRANSCRIPTIONAL REGULATOR RUTR"/>
    <property type="match status" value="1"/>
</dbReference>
<reference evidence="6 7" key="1">
    <citation type="submission" date="2018-12" db="EMBL/GenBank/DDBJ databases">
        <title>Bacillus chawlae sp. nov., Bacillus glennii sp. nov., and Bacillus saganii sp. nov. Isolated from the Vehicle Assembly Building at Kennedy Space Center where the Viking Spacecraft were Assembled.</title>
        <authorList>
            <person name="Seuylemezian A."/>
            <person name="Vaishampayan P."/>
        </authorList>
    </citation>
    <scope>NUCLEOTIDE SEQUENCE [LARGE SCALE GENOMIC DNA]</scope>
    <source>
        <strain evidence="6 7">L5</strain>
    </source>
</reference>
<keyword evidence="3" id="KW-0804">Transcription</keyword>
<dbReference type="Pfam" id="PF17937">
    <property type="entry name" value="TetR_C_28"/>
    <property type="match status" value="1"/>
</dbReference>
<keyword evidence="7" id="KW-1185">Reference proteome</keyword>
<keyword evidence="2 4" id="KW-0238">DNA-binding</keyword>
<dbReference type="AlphaFoldDB" id="A0A433HPB2"/>
<evidence type="ECO:0000313" key="7">
    <source>
        <dbReference type="Proteomes" id="UP000267430"/>
    </source>
</evidence>
<accession>A0A433HPB2</accession>
<evidence type="ECO:0000256" key="3">
    <source>
        <dbReference type="ARBA" id="ARBA00023163"/>
    </source>
</evidence>
<evidence type="ECO:0000256" key="4">
    <source>
        <dbReference type="PROSITE-ProRule" id="PRU00335"/>
    </source>
</evidence>
<keyword evidence="1" id="KW-0805">Transcription regulation</keyword>
<dbReference type="InterPro" id="IPR001647">
    <property type="entry name" value="HTH_TetR"/>
</dbReference>
<dbReference type="Gene3D" id="1.10.357.10">
    <property type="entry name" value="Tetracycline Repressor, domain 2"/>
    <property type="match status" value="1"/>
</dbReference>
<dbReference type="InterPro" id="IPR041479">
    <property type="entry name" value="TetR_CgmR_C"/>
</dbReference>
<dbReference type="SUPFAM" id="SSF48498">
    <property type="entry name" value="Tetracyclin repressor-like, C-terminal domain"/>
    <property type="match status" value="1"/>
</dbReference>
<evidence type="ECO:0000256" key="2">
    <source>
        <dbReference type="ARBA" id="ARBA00023125"/>
    </source>
</evidence>
<dbReference type="InterPro" id="IPR036271">
    <property type="entry name" value="Tet_transcr_reg_TetR-rel_C_sf"/>
</dbReference>
<evidence type="ECO:0000256" key="1">
    <source>
        <dbReference type="ARBA" id="ARBA00023015"/>
    </source>
</evidence>
<dbReference type="GO" id="GO:0000976">
    <property type="term" value="F:transcription cis-regulatory region binding"/>
    <property type="evidence" value="ECO:0007669"/>
    <property type="project" value="TreeGrafter"/>
</dbReference>
<feature type="domain" description="HTH tetR-type" evidence="5">
    <location>
        <begin position="59"/>
        <end position="119"/>
    </location>
</feature>
<feature type="DNA-binding region" description="H-T-H motif" evidence="4">
    <location>
        <begin position="82"/>
        <end position="101"/>
    </location>
</feature>
<dbReference type="PANTHER" id="PTHR30055:SF234">
    <property type="entry name" value="HTH-TYPE TRANSCRIPTIONAL REGULATOR BETI"/>
    <property type="match status" value="1"/>
</dbReference>
<dbReference type="Pfam" id="PF00440">
    <property type="entry name" value="TetR_N"/>
    <property type="match status" value="1"/>
</dbReference>
<dbReference type="OrthoDB" id="9806334at2"/>
<dbReference type="PRINTS" id="PR00455">
    <property type="entry name" value="HTHTETR"/>
</dbReference>
<sequence length="238" mass="26945">MLLKGKAVETPTALPFSVIHSLVTISLAVDFSHIYSYDKRVNNWKFPRERKVVNTRRASLTRETILIEACHLVAREGVTYLTLEKVAKEAGISKGGLLYHFPSKEALIKGMIDDMIKRSNQDIEDQIPDGENPPGEWLRAFIHTTFGEVGRKDLLSPGLVAILLANPNLVESWRDTYGQWAKNIENDNNNLMIATIVRLAVEGLWFTDLLGFSPLEGEFREKVMETLLDLTTRDNYKS</sequence>
<evidence type="ECO:0000313" key="6">
    <source>
        <dbReference type="EMBL" id="RUQ30165.1"/>
    </source>
</evidence>
<comment type="caution">
    <text evidence="6">The sequence shown here is derived from an EMBL/GenBank/DDBJ whole genome shotgun (WGS) entry which is preliminary data.</text>
</comment>
<dbReference type="InterPro" id="IPR050109">
    <property type="entry name" value="HTH-type_TetR-like_transc_reg"/>
</dbReference>